<reference evidence="1 2" key="1">
    <citation type="submission" date="2019-11" db="EMBL/GenBank/DDBJ databases">
        <authorList>
            <person name="Holert J."/>
        </authorList>
    </citation>
    <scope>NUCLEOTIDE SEQUENCE [LARGE SCALE GENOMIC DNA]</scope>
    <source>
        <strain evidence="1">BC8_1</strain>
    </source>
</reference>
<gene>
    <name evidence="1" type="ORF">AELLOGFF_02859</name>
</gene>
<keyword evidence="2" id="KW-1185">Reference proteome</keyword>
<dbReference type="Proteomes" id="UP000430146">
    <property type="component" value="Unassembled WGS sequence"/>
</dbReference>
<organism evidence="1 2">
    <name type="scientific">Mycolicibacterium vanbaalenii</name>
    <name type="common">Mycobacterium vanbaalenii</name>
    <dbReference type="NCBI Taxonomy" id="110539"/>
    <lineage>
        <taxon>Bacteria</taxon>
        <taxon>Bacillati</taxon>
        <taxon>Actinomycetota</taxon>
        <taxon>Actinomycetes</taxon>
        <taxon>Mycobacteriales</taxon>
        <taxon>Mycobacteriaceae</taxon>
        <taxon>Mycolicibacterium</taxon>
    </lineage>
</organism>
<proteinExistence type="predicted"/>
<dbReference type="EMBL" id="CACSIP010000004">
    <property type="protein sequence ID" value="CAA0094415.1"/>
    <property type="molecule type" value="Genomic_DNA"/>
</dbReference>
<dbReference type="AlphaFoldDB" id="A0A5S9NUU8"/>
<evidence type="ECO:0000313" key="1">
    <source>
        <dbReference type="EMBL" id="CAA0094415.1"/>
    </source>
</evidence>
<name>A0A5S9NUU8_MYCVN</name>
<sequence length="142" mass="15999">MRASCNWIGRRSRRRAARRAAARTWVDRSRLAEAAENIEKAAFTRADLVEIVGAQLPVDSDQSPREVAEAAVDEVGIRLTVPRAAHQREGHERFTLDRILAEELSVLDLADARNDRALLWVKAEDTAGLSSDQKRVRRWAES</sequence>
<protein>
    <submittedName>
        <fullName evidence="1">Uncharacterized protein</fullName>
    </submittedName>
</protein>
<accession>A0A5S9NUU8</accession>
<evidence type="ECO:0000313" key="2">
    <source>
        <dbReference type="Proteomes" id="UP000430146"/>
    </source>
</evidence>